<dbReference type="Pfam" id="PF23598">
    <property type="entry name" value="LRR_14"/>
    <property type="match status" value="1"/>
</dbReference>
<dbReference type="PANTHER" id="PTHR47186:SF57">
    <property type="entry name" value="OS02G0478300 PROTEIN"/>
    <property type="match status" value="1"/>
</dbReference>
<reference evidence="3 4" key="1">
    <citation type="journal article" date="2018" name="Nat. Genet.">
        <title>The Rosa genome provides new insights in the design of modern roses.</title>
        <authorList>
            <person name="Bendahmane M."/>
        </authorList>
    </citation>
    <scope>NUCLEOTIDE SEQUENCE [LARGE SCALE GENOMIC DNA]</scope>
    <source>
        <strain evidence="4">cv. Old Blush</strain>
    </source>
</reference>
<dbReference type="InterPro" id="IPR055414">
    <property type="entry name" value="LRR_R13L4/SHOC2-like"/>
</dbReference>
<dbReference type="InterPro" id="IPR032675">
    <property type="entry name" value="LRR_dom_sf"/>
</dbReference>
<dbReference type="Proteomes" id="UP000238479">
    <property type="component" value="Chromosome 4"/>
</dbReference>
<organism evidence="3 4">
    <name type="scientific">Rosa chinensis</name>
    <name type="common">China rose</name>
    <dbReference type="NCBI Taxonomy" id="74649"/>
    <lineage>
        <taxon>Eukaryota</taxon>
        <taxon>Viridiplantae</taxon>
        <taxon>Streptophyta</taxon>
        <taxon>Embryophyta</taxon>
        <taxon>Tracheophyta</taxon>
        <taxon>Spermatophyta</taxon>
        <taxon>Magnoliopsida</taxon>
        <taxon>eudicotyledons</taxon>
        <taxon>Gunneridae</taxon>
        <taxon>Pentapetalae</taxon>
        <taxon>rosids</taxon>
        <taxon>fabids</taxon>
        <taxon>Rosales</taxon>
        <taxon>Rosaceae</taxon>
        <taxon>Rosoideae</taxon>
        <taxon>Rosoideae incertae sedis</taxon>
        <taxon>Rosa</taxon>
    </lineage>
</organism>
<evidence type="ECO:0000313" key="3">
    <source>
        <dbReference type="EMBL" id="PRQ37237.1"/>
    </source>
</evidence>
<dbReference type="AlphaFoldDB" id="A0A2P6QST6"/>
<dbReference type="Gramene" id="PRQ37237">
    <property type="protein sequence ID" value="PRQ37237"/>
    <property type="gene ID" value="RchiOBHm_Chr4g0400321"/>
</dbReference>
<comment type="caution">
    <text evidence="3">The sequence shown here is derived from an EMBL/GenBank/DDBJ whole genome shotgun (WGS) entry which is preliminary data.</text>
</comment>
<gene>
    <name evidence="3" type="ORF">RchiOBHm_Chr4g0400321</name>
</gene>
<dbReference type="PANTHER" id="PTHR47186">
    <property type="entry name" value="LEUCINE-RICH REPEAT-CONTAINING PROTEIN 57"/>
    <property type="match status" value="1"/>
</dbReference>
<accession>A0A2P6QST6</accession>
<dbReference type="EMBL" id="PDCK01000042">
    <property type="protein sequence ID" value="PRQ37237.1"/>
    <property type="molecule type" value="Genomic_DNA"/>
</dbReference>
<evidence type="ECO:0000313" key="4">
    <source>
        <dbReference type="Proteomes" id="UP000238479"/>
    </source>
</evidence>
<keyword evidence="1" id="KW-0677">Repeat</keyword>
<protein>
    <submittedName>
        <fullName evidence="3">Putative leucine-rich repeat domain, L domain-containing protein</fullName>
    </submittedName>
</protein>
<dbReference type="Gene3D" id="3.80.10.10">
    <property type="entry name" value="Ribonuclease Inhibitor"/>
    <property type="match status" value="1"/>
</dbReference>
<keyword evidence="4" id="KW-1185">Reference proteome</keyword>
<proteinExistence type="predicted"/>
<evidence type="ECO:0000259" key="2">
    <source>
        <dbReference type="Pfam" id="PF23598"/>
    </source>
</evidence>
<sequence length="306" mass="34722">MFQEDFKWLRVLKLEPLAQLVVLPTEIGNMVHLRYFSPSCCQINHLPSTMGNLVRMQTLDIHDSVLLESKTIANVISRMEELRHLYMPYLNRWSRRIQLSTLCKLQTLCHASSLSWDLSDLVKLASLRKLSIELFGKLKNLKEILRRSSSTLDGIRSLSVCNNDEIECAGGAREVREIVLSCRYVYKLRAFGPMHGRVTGRAPVLLEPHHVIVALLSSAQGRPIGNTREAAKLLSLIRHVFHESASTLVCSRGGFPRLENLFLRGLIKVQEWRVEEGAMPSLCRLHIADCPELKEVPEGLGYMDTL</sequence>
<evidence type="ECO:0000256" key="1">
    <source>
        <dbReference type="ARBA" id="ARBA00022737"/>
    </source>
</evidence>
<name>A0A2P6QST6_ROSCH</name>
<dbReference type="SUPFAM" id="SSF52058">
    <property type="entry name" value="L domain-like"/>
    <property type="match status" value="1"/>
</dbReference>
<feature type="domain" description="Disease resistance R13L4/SHOC-2-like LRR" evidence="2">
    <location>
        <begin position="4"/>
        <end position="288"/>
    </location>
</feature>